<gene>
    <name evidence="1" type="ORF">DESME_09135</name>
</gene>
<dbReference type="KEGG" id="dmt:DESME_09135"/>
<dbReference type="Proteomes" id="UP000010847">
    <property type="component" value="Chromosome"/>
</dbReference>
<dbReference type="EMBL" id="CP007032">
    <property type="protein sequence ID" value="AHF08592.1"/>
    <property type="molecule type" value="Genomic_DNA"/>
</dbReference>
<dbReference type="OrthoDB" id="10939at2"/>
<sequence>MGSGNGQFSFPNGFTDVKTNAINATHIEARDRKPDQQAINADGPLKLRIGGAYNVMLGDYLQAYRYSVGFYLADPNSLNASYPGLKFNTSNP</sequence>
<evidence type="ECO:0000313" key="2">
    <source>
        <dbReference type="Proteomes" id="UP000010847"/>
    </source>
</evidence>
<protein>
    <submittedName>
        <fullName evidence="1">Uncharacterized protein</fullName>
    </submittedName>
</protein>
<dbReference type="HOGENOM" id="CLU_2408468_0_0_9"/>
<dbReference type="AlphaFoldDB" id="W0ECU6"/>
<organism evidence="1 2">
    <name type="scientific">Desulfitobacterium metallireducens DSM 15288</name>
    <dbReference type="NCBI Taxonomy" id="871968"/>
    <lineage>
        <taxon>Bacteria</taxon>
        <taxon>Bacillati</taxon>
        <taxon>Bacillota</taxon>
        <taxon>Clostridia</taxon>
        <taxon>Eubacteriales</taxon>
        <taxon>Desulfitobacteriaceae</taxon>
        <taxon>Desulfitobacterium</taxon>
    </lineage>
</organism>
<dbReference type="STRING" id="871968.DESME_09135"/>
<reference evidence="1 2" key="1">
    <citation type="submission" date="2013-12" db="EMBL/GenBank/DDBJ databases">
        <authorList>
            <consortium name="DOE Joint Genome Institute"/>
            <person name="Smidt H."/>
            <person name="Huntemann M."/>
            <person name="Han J."/>
            <person name="Chen A."/>
            <person name="Kyrpides N."/>
            <person name="Mavromatis K."/>
            <person name="Markowitz V."/>
            <person name="Palaniappan K."/>
            <person name="Ivanova N."/>
            <person name="Schaumberg A."/>
            <person name="Pati A."/>
            <person name="Liolios K."/>
            <person name="Nordberg H.P."/>
            <person name="Cantor M.N."/>
            <person name="Hua S.X."/>
            <person name="Woyke T."/>
        </authorList>
    </citation>
    <scope>NUCLEOTIDE SEQUENCE [LARGE SCALE GENOMIC DNA]</scope>
    <source>
        <strain evidence="2">DSM 15288</strain>
    </source>
</reference>
<accession>W0ECU6</accession>
<evidence type="ECO:0000313" key="1">
    <source>
        <dbReference type="EMBL" id="AHF08592.1"/>
    </source>
</evidence>
<keyword evidence="2" id="KW-1185">Reference proteome</keyword>
<dbReference type="RefSeq" id="WP_006718764.1">
    <property type="nucleotide sequence ID" value="NZ_CP007032.1"/>
</dbReference>
<name>W0ECU6_9FIRM</name>
<proteinExistence type="predicted"/>